<dbReference type="InterPro" id="IPR001387">
    <property type="entry name" value="Cro/C1-type_HTH"/>
</dbReference>
<dbReference type="SUPFAM" id="SSF47413">
    <property type="entry name" value="lambda repressor-like DNA-binding domains"/>
    <property type="match status" value="1"/>
</dbReference>
<dbReference type="GO" id="GO:0003677">
    <property type="term" value="F:DNA binding"/>
    <property type="evidence" value="ECO:0007669"/>
    <property type="project" value="InterPro"/>
</dbReference>
<reference evidence="2" key="1">
    <citation type="submission" date="2018-06" db="EMBL/GenBank/DDBJ databases">
        <authorList>
            <person name="Zhirakovskaya E."/>
        </authorList>
    </citation>
    <scope>NUCLEOTIDE SEQUENCE</scope>
</reference>
<dbReference type="Gene3D" id="1.10.260.40">
    <property type="entry name" value="lambda repressor-like DNA-binding domains"/>
    <property type="match status" value="1"/>
</dbReference>
<dbReference type="SMART" id="SM00530">
    <property type="entry name" value="HTH_XRE"/>
    <property type="match status" value="1"/>
</dbReference>
<accession>A0A3B0X5K8</accession>
<feature type="domain" description="HTH cro/C1-type" evidence="1">
    <location>
        <begin position="19"/>
        <end position="70"/>
    </location>
</feature>
<dbReference type="Pfam" id="PF01381">
    <property type="entry name" value="HTH_3"/>
    <property type="match status" value="1"/>
</dbReference>
<gene>
    <name evidence="2" type="ORF">MNBD_GAMMA06-2172</name>
</gene>
<dbReference type="AlphaFoldDB" id="A0A3B0X5K8"/>
<dbReference type="CDD" id="cd00093">
    <property type="entry name" value="HTH_XRE"/>
    <property type="match status" value="1"/>
</dbReference>
<evidence type="ECO:0000259" key="1">
    <source>
        <dbReference type="PROSITE" id="PS50943"/>
    </source>
</evidence>
<dbReference type="InterPro" id="IPR010982">
    <property type="entry name" value="Lambda_DNA-bd_dom_sf"/>
</dbReference>
<proteinExistence type="predicted"/>
<dbReference type="PROSITE" id="PS50943">
    <property type="entry name" value="HTH_CROC1"/>
    <property type="match status" value="1"/>
</dbReference>
<protein>
    <recommendedName>
        <fullName evidence="1">HTH cro/C1-type domain-containing protein</fullName>
    </recommendedName>
</protein>
<dbReference type="EMBL" id="UOFD01000025">
    <property type="protein sequence ID" value="VAW51214.1"/>
    <property type="molecule type" value="Genomic_DNA"/>
</dbReference>
<organism evidence="2">
    <name type="scientific">hydrothermal vent metagenome</name>
    <dbReference type="NCBI Taxonomy" id="652676"/>
    <lineage>
        <taxon>unclassified sequences</taxon>
        <taxon>metagenomes</taxon>
        <taxon>ecological metagenomes</taxon>
    </lineage>
</organism>
<sequence length="115" mass="12717">MNYNAMTDEAIGIELGNRIKALRLRKDITQQELADATTYSRKAIQSLESGKAKLTTVIAVLRHLGQLGTLDAFIPETPTSPIELAKMKNNERQRGSGLRGLNDSIERAHITVTKK</sequence>
<name>A0A3B0X5K8_9ZZZZ</name>
<evidence type="ECO:0000313" key="2">
    <source>
        <dbReference type="EMBL" id="VAW51214.1"/>
    </source>
</evidence>